<evidence type="ECO:0000256" key="3">
    <source>
        <dbReference type="ARBA" id="ARBA00023054"/>
    </source>
</evidence>
<dbReference type="PANTHER" id="PTHR14428:SF5">
    <property type="entry name" value="NUCLEOLAR COMPLEX PROTEIN 3 HOMOLOG"/>
    <property type="match status" value="1"/>
</dbReference>
<dbReference type="PANTHER" id="PTHR14428">
    <property type="entry name" value="NUCLEOLAR COMPLEX PROTEIN 3"/>
    <property type="match status" value="1"/>
</dbReference>
<dbReference type="AlphaFoldDB" id="G8YTJ4"/>
<dbReference type="Pfam" id="PF07540">
    <property type="entry name" value="NOC3p"/>
    <property type="match status" value="1"/>
</dbReference>
<accession>G8YTJ4</accession>
<dbReference type="OrthoDB" id="10263597at2759"/>
<reference evidence="10 11" key="1">
    <citation type="journal article" date="2012" name="G3 (Bethesda)">
        <title>Pichia sorbitophila, an interspecies yeast hybrid reveals early steps of genome resolution following polyploidization.</title>
        <authorList>
            <person name="Leh Louis V."/>
            <person name="Despons L."/>
            <person name="Friedrich A."/>
            <person name="Martin T."/>
            <person name="Durrens P."/>
            <person name="Casaregola S."/>
            <person name="Neuveglise C."/>
            <person name="Fairhead C."/>
            <person name="Marck C."/>
            <person name="Cruz J.A."/>
            <person name="Straub M.L."/>
            <person name="Kugler V."/>
            <person name="Sacerdot C."/>
            <person name="Uzunov Z."/>
            <person name="Thierry A."/>
            <person name="Weiss S."/>
            <person name="Bleykasten C."/>
            <person name="De Montigny J."/>
            <person name="Jacques N."/>
            <person name="Jung P."/>
            <person name="Lemaire M."/>
            <person name="Mallet S."/>
            <person name="Morel G."/>
            <person name="Richard G.F."/>
            <person name="Sarkar A."/>
            <person name="Savel G."/>
            <person name="Schacherer J."/>
            <person name="Seret M.L."/>
            <person name="Talla E."/>
            <person name="Samson G."/>
            <person name="Jubin C."/>
            <person name="Poulain J."/>
            <person name="Vacherie B."/>
            <person name="Barbe V."/>
            <person name="Pelletier E."/>
            <person name="Sherman D.J."/>
            <person name="Westhof E."/>
            <person name="Weissenbach J."/>
            <person name="Baret P.V."/>
            <person name="Wincker P."/>
            <person name="Gaillardin C."/>
            <person name="Dujon B."/>
            <person name="Souciet J.L."/>
        </authorList>
    </citation>
    <scope>NUCLEOTIDE SEQUENCE [LARGE SCALE GENOMIC DNA]</scope>
    <source>
        <strain evidence="11">ATCC MYA-4447 / BCRC 22081 / CBS 7064 / NBRC 10061 / NRRL Y-12695</strain>
    </source>
</reference>
<proteinExistence type="inferred from homology"/>
<dbReference type="OMA" id="FGNMANF"/>
<dbReference type="GO" id="GO:0006270">
    <property type="term" value="P:DNA replication initiation"/>
    <property type="evidence" value="ECO:0007669"/>
    <property type="project" value="TreeGrafter"/>
</dbReference>
<dbReference type="PIRSF" id="PIRSF028977">
    <property type="entry name" value="Nucleolar_complex_p3"/>
    <property type="match status" value="1"/>
</dbReference>
<protein>
    <recommendedName>
        <fullName evidence="5">Nucleolar complex-associated protein 3</fullName>
    </recommendedName>
</protein>
<dbReference type="EMBL" id="FO082058">
    <property type="protein sequence ID" value="CCE73245.1"/>
    <property type="molecule type" value="Genomic_DNA"/>
</dbReference>
<feature type="compositionally biased region" description="Acidic residues" evidence="7">
    <location>
        <begin position="109"/>
        <end position="124"/>
    </location>
</feature>
<feature type="coiled-coil region" evidence="6">
    <location>
        <begin position="376"/>
        <end position="407"/>
    </location>
</feature>
<dbReference type="Proteomes" id="UP000005222">
    <property type="component" value="Chromosome B"/>
</dbReference>
<dbReference type="GO" id="GO:0003682">
    <property type="term" value="F:chromatin binding"/>
    <property type="evidence" value="ECO:0007669"/>
    <property type="project" value="TreeGrafter"/>
</dbReference>
<dbReference type="InParanoid" id="G8YTJ4"/>
<evidence type="ECO:0000256" key="4">
    <source>
        <dbReference type="ARBA" id="ARBA00023242"/>
    </source>
</evidence>
<sequence>MGKKRSAKEIVKEKKKIKSNADSLLLSGVFGSQLKGSSSGDWENEEQDYELVPRTINKTEDSFEQLPIKTSDGKLKRVVIKHDNSEDKDLSGQGTEEDEYADSRQRDEENIEADGDESSEDEDSGLSSAERLNKIKEEIADLSTKLLEDPEENITCLTRLRKMSESKNFVTSSLAMMALIPVLKSISPSYKIRPLSEIEKNQKVSKDVAKTRQYEQSLLFNYGLYVNHLSAMAKVSVSNSQNNKKIGMEQIKKGQLAAKAACELCLSSLRHFNYRNDLISILCRRLNRKPSNEEDLEIFMRCIRLLETLLQEDESRGDISFDIVIILTKSIKEKKFRVDESVLNVFLSLSLLKDYDPGNKQDDVKEKTKKKDRIHLSKKQRKARKATKEIEEEMRKAELVISSEEREKYQAQVLKMILTLYIEILKASTQDDASSNANATNLMAAVLEGLAKFGSMANLDLLGDFLEVLREILSNITRERSLDRSQSDISIGGMYDSSSVRIVLLCIATAFTLISSFFSVGKLPISIDLSNFVSSLYSLLADISLDCDLEFSHKTLRLADPLSISSSAEKPSVNVSTKSELLLRCLDNIFFRSKNFTVPRATAFTKRLYVCMLNTPEKTTLACLKFVSKLMNRYGESMSGLWSTEDQIHGDGKYILGIERADREVELEACHSEDASLWENALLEMHYSPLVRENARQLFKNSTSTR</sequence>
<keyword evidence="11" id="KW-1185">Reference proteome</keyword>
<evidence type="ECO:0000256" key="2">
    <source>
        <dbReference type="ARBA" id="ARBA00007797"/>
    </source>
</evidence>
<dbReference type="InterPro" id="IPR011501">
    <property type="entry name" value="Noc3_N"/>
</dbReference>
<dbReference type="STRING" id="559304.G8YTJ4"/>
<keyword evidence="5" id="KW-0690">Ribosome biogenesis</keyword>
<dbReference type="GO" id="GO:0005730">
    <property type="term" value="C:nucleolus"/>
    <property type="evidence" value="ECO:0007669"/>
    <property type="project" value="UniProtKB-SubCell"/>
</dbReference>
<keyword evidence="4" id="KW-0539">Nucleus</keyword>
<name>G8YTJ4_PICSO</name>
<feature type="domain" description="CCAAT-binding factor" evidence="8">
    <location>
        <begin position="504"/>
        <end position="694"/>
    </location>
</feature>
<evidence type="ECO:0000313" key="10">
    <source>
        <dbReference type="EMBL" id="CCE73245.1"/>
    </source>
</evidence>
<dbReference type="FunCoup" id="G8YTJ4">
    <property type="interactions" value="1872"/>
</dbReference>
<evidence type="ECO:0000256" key="5">
    <source>
        <dbReference type="PIRNR" id="PIRNR028977"/>
    </source>
</evidence>
<dbReference type="GO" id="GO:0042254">
    <property type="term" value="P:ribosome biogenesis"/>
    <property type="evidence" value="ECO:0007669"/>
    <property type="project" value="UniProtKB-KW"/>
</dbReference>
<dbReference type="InterPro" id="IPR005612">
    <property type="entry name" value="CCAAT-binding_factor"/>
</dbReference>
<evidence type="ECO:0000313" key="11">
    <source>
        <dbReference type="Proteomes" id="UP000005222"/>
    </source>
</evidence>
<evidence type="ECO:0000259" key="8">
    <source>
        <dbReference type="Pfam" id="PF03914"/>
    </source>
</evidence>
<evidence type="ECO:0000259" key="9">
    <source>
        <dbReference type="Pfam" id="PF07540"/>
    </source>
</evidence>
<feature type="compositionally biased region" description="Basic and acidic residues" evidence="7">
    <location>
        <begin position="71"/>
        <end position="90"/>
    </location>
</feature>
<keyword evidence="3 6" id="KW-0175">Coiled coil</keyword>
<dbReference type="Pfam" id="PF03914">
    <property type="entry name" value="CBF"/>
    <property type="match status" value="1"/>
</dbReference>
<feature type="region of interest" description="Disordered" evidence="7">
    <location>
        <begin position="32"/>
        <end position="127"/>
    </location>
</feature>
<dbReference type="InterPro" id="IPR016903">
    <property type="entry name" value="Nucleolar_cplx-assoc_3"/>
</dbReference>
<organism evidence="10 11">
    <name type="scientific">Pichia sorbitophila (strain ATCC MYA-4447 / BCRC 22081 / CBS 7064 / NBRC 10061 / NRRL Y-12695)</name>
    <name type="common">Hybrid yeast</name>
    <dbReference type="NCBI Taxonomy" id="559304"/>
    <lineage>
        <taxon>Eukaryota</taxon>
        <taxon>Fungi</taxon>
        <taxon>Dikarya</taxon>
        <taxon>Ascomycota</taxon>
        <taxon>Saccharomycotina</taxon>
        <taxon>Pichiomycetes</taxon>
        <taxon>Debaryomycetaceae</taxon>
        <taxon>Millerozyma</taxon>
    </lineage>
</organism>
<comment type="similarity">
    <text evidence="2 5">Belongs to the CBF/MAK21 family.</text>
</comment>
<evidence type="ECO:0000256" key="1">
    <source>
        <dbReference type="ARBA" id="ARBA00004604"/>
    </source>
</evidence>
<evidence type="ECO:0000256" key="6">
    <source>
        <dbReference type="SAM" id="Coils"/>
    </source>
</evidence>
<dbReference type="eggNOG" id="KOG2153">
    <property type="taxonomic scope" value="Eukaryota"/>
</dbReference>
<gene>
    <name evidence="10" type="primary">Piso0_000275</name>
    <name evidence="10" type="ORF">GNLVRS01_PISO0B05831g</name>
</gene>
<evidence type="ECO:0000256" key="7">
    <source>
        <dbReference type="SAM" id="MobiDB-lite"/>
    </source>
</evidence>
<dbReference type="HOGENOM" id="CLU_012441_3_1_1"/>
<comment type="subcellular location">
    <subcellularLocation>
        <location evidence="1 5">Nucleus</location>
        <location evidence="1 5">Nucleolus</location>
    </subcellularLocation>
</comment>
<comment type="function">
    <text evidence="5">Required for synthesis of 60S ribosomal subunits and the transport of pre-ribosomes from the nucleoplasm to the cytoplasm.</text>
</comment>
<feature type="domain" description="Nucleolar complex-associated protein 3 N-terminal" evidence="9">
    <location>
        <begin position="135"/>
        <end position="225"/>
    </location>
</feature>